<dbReference type="InterPro" id="IPR050612">
    <property type="entry name" value="Prok_Mopterin_Oxidored"/>
</dbReference>
<dbReference type="Pfam" id="PF01568">
    <property type="entry name" value="Molydop_binding"/>
    <property type="match status" value="1"/>
</dbReference>
<dbReference type="InterPro" id="IPR041460">
    <property type="entry name" value="Molybdopterin_N"/>
</dbReference>
<dbReference type="GO" id="GO:0043546">
    <property type="term" value="F:molybdopterin cofactor binding"/>
    <property type="evidence" value="ECO:0007669"/>
    <property type="project" value="InterPro"/>
</dbReference>
<dbReference type="Pfam" id="PF18364">
    <property type="entry name" value="Molybdopterin_N"/>
    <property type="match status" value="1"/>
</dbReference>
<dbReference type="Proteomes" id="UP000238356">
    <property type="component" value="Unassembled WGS sequence"/>
</dbReference>
<dbReference type="CDD" id="cd02793">
    <property type="entry name" value="MopB_CT_DMSOR-BSOR-TMAOR"/>
    <property type="match status" value="1"/>
</dbReference>
<comment type="similarity">
    <text evidence="2">Belongs to the prokaryotic molybdopterin-containing oxidoreductase family.</text>
</comment>
<dbReference type="InterPro" id="IPR006656">
    <property type="entry name" value="Mopterin_OxRdtase"/>
</dbReference>
<feature type="domain" description="Molybdopterin oxidoreductase" evidence="6">
    <location>
        <begin position="48"/>
        <end position="503"/>
    </location>
</feature>
<dbReference type="Gene3D" id="3.40.50.740">
    <property type="match status" value="1"/>
</dbReference>
<protein>
    <submittedName>
        <fullName evidence="9">Molybdopterin oxidoreductase</fullName>
    </submittedName>
</protein>
<feature type="domain" description="Molybdopterin dinucleotide-binding" evidence="7">
    <location>
        <begin position="619"/>
        <end position="732"/>
    </location>
</feature>
<dbReference type="InterPro" id="IPR009010">
    <property type="entry name" value="Asp_de-COase-like_dom_sf"/>
</dbReference>
<evidence type="ECO:0000313" key="9">
    <source>
        <dbReference type="EMBL" id="PPJ32203.1"/>
    </source>
</evidence>
<dbReference type="Gene3D" id="3.40.228.10">
    <property type="entry name" value="Dimethylsulfoxide Reductase, domain 2"/>
    <property type="match status" value="1"/>
</dbReference>
<proteinExistence type="inferred from homology"/>
<name>A0A2S6ADM8_9NOCA</name>
<dbReference type="GO" id="GO:0030151">
    <property type="term" value="F:molybdenum ion binding"/>
    <property type="evidence" value="ECO:0007669"/>
    <property type="project" value="TreeGrafter"/>
</dbReference>
<accession>A0A2S6ADM8</accession>
<dbReference type="SUPFAM" id="SSF53706">
    <property type="entry name" value="Formate dehydrogenase/DMSO reductase, domains 1-3"/>
    <property type="match status" value="1"/>
</dbReference>
<dbReference type="EMBL" id="PSZD01000002">
    <property type="protein sequence ID" value="PPJ32203.1"/>
    <property type="molecule type" value="Genomic_DNA"/>
</dbReference>
<dbReference type="InterPro" id="IPR006657">
    <property type="entry name" value="MoPterin_dinucl-bd_dom"/>
</dbReference>
<evidence type="ECO:0000256" key="1">
    <source>
        <dbReference type="ARBA" id="ARBA00001942"/>
    </source>
</evidence>
<comment type="cofactor">
    <cofactor evidence="1">
        <name>Mo-bis(molybdopterin guanine dinucleotide)</name>
        <dbReference type="ChEBI" id="CHEBI:60539"/>
    </cofactor>
</comment>
<dbReference type="PANTHER" id="PTHR43742:SF10">
    <property type="entry name" value="TRIMETHYLAMINE-N-OXIDE REDUCTASE 2"/>
    <property type="match status" value="1"/>
</dbReference>
<dbReference type="RefSeq" id="WP_064907023.1">
    <property type="nucleotide sequence ID" value="NZ_JADLQW010000003.1"/>
</dbReference>
<evidence type="ECO:0000313" key="10">
    <source>
        <dbReference type="Proteomes" id="UP000238356"/>
    </source>
</evidence>
<dbReference type="InterPro" id="IPR041954">
    <property type="entry name" value="CT_DMSOR/BSOR/TMAOR"/>
</dbReference>
<dbReference type="GO" id="GO:0009061">
    <property type="term" value="P:anaerobic respiration"/>
    <property type="evidence" value="ECO:0007669"/>
    <property type="project" value="TreeGrafter"/>
</dbReference>
<keyword evidence="3" id="KW-0500">Molybdenum</keyword>
<evidence type="ECO:0000256" key="5">
    <source>
        <dbReference type="ARBA" id="ARBA00023002"/>
    </source>
</evidence>
<reference evidence="9 10" key="1">
    <citation type="submission" date="2018-02" db="EMBL/GenBank/DDBJ databases">
        <title>8 Nocardia nova and 1 Nocardia cyriacigeorgica strain used for evolution to TMP-SMX.</title>
        <authorList>
            <person name="Mehta H."/>
            <person name="Weng J."/>
            <person name="Shamoo Y."/>
        </authorList>
    </citation>
    <scope>NUCLEOTIDE SEQUENCE [LARGE SCALE GENOMIC DNA]</scope>
    <source>
        <strain evidence="9 10">BAA2227</strain>
    </source>
</reference>
<evidence type="ECO:0000256" key="4">
    <source>
        <dbReference type="ARBA" id="ARBA00022723"/>
    </source>
</evidence>
<gene>
    <name evidence="9" type="ORF">C5F51_05145</name>
</gene>
<sequence>MATHMTHWGAFDAVSDGERLTDVRPWPGDPEPTPLIGNVASAQHHPTRIDRPYVRKSWLEHGPGASGRGSDSYVPVSWDRALDLLSGELRRVYSEFGPEAVYGGSYGWASAGRFHHAQSQLHRFLNCLGGYVRHVNSYSLGTSTVLLPYVLGPLFALLGRFTAKSVIAENTELVVAFGGISPKNAAVNPGGVSRHHTRDWIERARRRGCRFVTVAPLRDDTAEVAEAEWIAPRPGTDAALMLALAQVLDADGLADTAFLNSHTVGYEQFAHYLRGTADGVVKDPVWAAAITGVPAERIRALAHEMAAARTLVTVSWSLQRAQYGEQPTWLGVVLAAMLGQIGLPGGGFGHGYGSSASVGEPTRTLPLPRLPQGANPIDRFIPVARIADMLLAPGTPFRYDGRELRYPDIRLVYWAGGNPFHHHQDLARLRRAFDRPDTIVVHDSFWTATARHADIVLPATMTIERDDYGTGDNDGVLFPMPALTRPYGQARDDYDILAELSERLGTGKEFTEGRTTGEWLRHLYEQWLSDLGERGRGFPDFDRFWAGSGLDLPLADPPQVVFADFRADPGTHPLPTPSGRIEIFSETIAGYGYPDCPGHPVWLEPDEWLGSPAAQRFPLQLVANQPRTKLHSQLDVGAHSRSVKIRDREPVRLHPSEAHSRGLADGDIVRLYNDRGSCLAGLVVDDAVAPGIAQLSTGAWYDPDPADPSFCRHGNPNVLTADRPSSTLSQGSTGQLALVQIEAYHGAVPDLTVLTPPRIVSASSDVRS</sequence>
<keyword evidence="4" id="KW-0479">Metal-binding</keyword>
<comment type="caution">
    <text evidence="9">The sequence shown here is derived from an EMBL/GenBank/DDBJ whole genome shotgun (WGS) entry which is preliminary data.</text>
</comment>
<dbReference type="Pfam" id="PF00384">
    <property type="entry name" value="Molybdopterin"/>
    <property type="match status" value="1"/>
</dbReference>
<evidence type="ECO:0000256" key="3">
    <source>
        <dbReference type="ARBA" id="ARBA00022505"/>
    </source>
</evidence>
<feature type="domain" description="Molybdopterin oxidoreductase N-terminal" evidence="8">
    <location>
        <begin position="4"/>
        <end position="44"/>
    </location>
</feature>
<dbReference type="GO" id="GO:0009055">
    <property type="term" value="F:electron transfer activity"/>
    <property type="evidence" value="ECO:0007669"/>
    <property type="project" value="TreeGrafter"/>
</dbReference>
<dbReference type="SUPFAM" id="SSF50692">
    <property type="entry name" value="ADC-like"/>
    <property type="match status" value="1"/>
</dbReference>
<dbReference type="GO" id="GO:0016491">
    <property type="term" value="F:oxidoreductase activity"/>
    <property type="evidence" value="ECO:0007669"/>
    <property type="project" value="UniProtKB-KW"/>
</dbReference>
<evidence type="ECO:0000259" key="7">
    <source>
        <dbReference type="Pfam" id="PF01568"/>
    </source>
</evidence>
<evidence type="ECO:0000259" key="8">
    <source>
        <dbReference type="Pfam" id="PF18364"/>
    </source>
</evidence>
<evidence type="ECO:0000259" key="6">
    <source>
        <dbReference type="Pfam" id="PF00384"/>
    </source>
</evidence>
<dbReference type="GO" id="GO:0030288">
    <property type="term" value="C:outer membrane-bounded periplasmic space"/>
    <property type="evidence" value="ECO:0007669"/>
    <property type="project" value="TreeGrafter"/>
</dbReference>
<evidence type="ECO:0000256" key="2">
    <source>
        <dbReference type="ARBA" id="ARBA00010312"/>
    </source>
</evidence>
<dbReference type="Gene3D" id="2.40.40.20">
    <property type="match status" value="1"/>
</dbReference>
<organism evidence="9 10">
    <name type="scientific">Nocardia nova</name>
    <dbReference type="NCBI Taxonomy" id="37330"/>
    <lineage>
        <taxon>Bacteria</taxon>
        <taxon>Bacillati</taxon>
        <taxon>Actinomycetota</taxon>
        <taxon>Actinomycetes</taxon>
        <taxon>Mycobacteriales</taxon>
        <taxon>Nocardiaceae</taxon>
        <taxon>Nocardia</taxon>
    </lineage>
</organism>
<dbReference type="PANTHER" id="PTHR43742">
    <property type="entry name" value="TRIMETHYLAMINE-N-OXIDE REDUCTASE"/>
    <property type="match status" value="1"/>
</dbReference>
<keyword evidence="10" id="KW-1185">Reference proteome</keyword>
<dbReference type="AlphaFoldDB" id="A0A2S6ADM8"/>
<keyword evidence="5" id="KW-0560">Oxidoreductase</keyword>
<dbReference type="Gene3D" id="3.90.55.10">
    <property type="entry name" value="Dimethylsulfoxide Reductase, domain 3"/>
    <property type="match status" value="1"/>
</dbReference>